<dbReference type="Pfam" id="PF08281">
    <property type="entry name" value="Sigma70_r4_2"/>
    <property type="match status" value="1"/>
</dbReference>
<accession>A0A1T4M7R0</accession>
<evidence type="ECO:0000256" key="4">
    <source>
        <dbReference type="ARBA" id="ARBA00023163"/>
    </source>
</evidence>
<dbReference type="CDD" id="cd06171">
    <property type="entry name" value="Sigma70_r4"/>
    <property type="match status" value="1"/>
</dbReference>
<evidence type="ECO:0000313" key="8">
    <source>
        <dbReference type="Proteomes" id="UP000189956"/>
    </source>
</evidence>
<dbReference type="GO" id="GO:0003677">
    <property type="term" value="F:DNA binding"/>
    <property type="evidence" value="ECO:0007669"/>
    <property type="project" value="InterPro"/>
</dbReference>
<dbReference type="Pfam" id="PF04542">
    <property type="entry name" value="Sigma70_r2"/>
    <property type="match status" value="1"/>
</dbReference>
<keyword evidence="3" id="KW-0731">Sigma factor</keyword>
<dbReference type="RefSeq" id="WP_234394742.1">
    <property type="nucleotide sequence ID" value="NZ_CALTZT010000051.1"/>
</dbReference>
<dbReference type="PANTHER" id="PTHR43133">
    <property type="entry name" value="RNA POLYMERASE ECF-TYPE SIGMA FACTO"/>
    <property type="match status" value="1"/>
</dbReference>
<dbReference type="AlphaFoldDB" id="A0A1T4M7R0"/>
<dbReference type="InterPro" id="IPR013325">
    <property type="entry name" value="RNA_pol_sigma_r2"/>
</dbReference>
<dbReference type="InterPro" id="IPR039425">
    <property type="entry name" value="RNA_pol_sigma-70-like"/>
</dbReference>
<evidence type="ECO:0000259" key="6">
    <source>
        <dbReference type="Pfam" id="PF08281"/>
    </source>
</evidence>
<dbReference type="Proteomes" id="UP000189956">
    <property type="component" value="Unassembled WGS sequence"/>
</dbReference>
<dbReference type="InterPro" id="IPR013249">
    <property type="entry name" value="RNA_pol_sigma70_r4_t2"/>
</dbReference>
<dbReference type="SUPFAM" id="SSF88659">
    <property type="entry name" value="Sigma3 and sigma4 domains of RNA polymerase sigma factors"/>
    <property type="match status" value="1"/>
</dbReference>
<dbReference type="GO" id="GO:0016987">
    <property type="term" value="F:sigma factor activity"/>
    <property type="evidence" value="ECO:0007669"/>
    <property type="project" value="UniProtKB-KW"/>
</dbReference>
<comment type="similarity">
    <text evidence="1">Belongs to the sigma-70 factor family. ECF subfamily.</text>
</comment>
<dbReference type="Gene3D" id="1.10.10.10">
    <property type="entry name" value="Winged helix-like DNA-binding domain superfamily/Winged helix DNA-binding domain"/>
    <property type="match status" value="1"/>
</dbReference>
<evidence type="ECO:0000259" key="5">
    <source>
        <dbReference type="Pfam" id="PF04542"/>
    </source>
</evidence>
<dbReference type="EMBL" id="FUWL01000011">
    <property type="protein sequence ID" value="SJZ62951.1"/>
    <property type="molecule type" value="Genomic_DNA"/>
</dbReference>
<evidence type="ECO:0000256" key="1">
    <source>
        <dbReference type="ARBA" id="ARBA00010641"/>
    </source>
</evidence>
<evidence type="ECO:0000313" key="7">
    <source>
        <dbReference type="EMBL" id="SJZ62951.1"/>
    </source>
</evidence>
<gene>
    <name evidence="7" type="ORF">SAMN02745205_01414</name>
</gene>
<protein>
    <submittedName>
        <fullName evidence="7">RNA polymerase sigma-70 factor, ECF subfamily</fullName>
    </submittedName>
</protein>
<dbReference type="InterPro" id="IPR007627">
    <property type="entry name" value="RNA_pol_sigma70_r2"/>
</dbReference>
<evidence type="ECO:0000256" key="2">
    <source>
        <dbReference type="ARBA" id="ARBA00023015"/>
    </source>
</evidence>
<dbReference type="GO" id="GO:0006352">
    <property type="term" value="P:DNA-templated transcription initiation"/>
    <property type="evidence" value="ECO:0007669"/>
    <property type="project" value="InterPro"/>
</dbReference>
<dbReference type="PANTHER" id="PTHR43133:SF51">
    <property type="entry name" value="RNA POLYMERASE SIGMA FACTOR"/>
    <property type="match status" value="1"/>
</dbReference>
<organism evidence="7 8">
    <name type="scientific">Porphyromonas cangingivalis</name>
    <dbReference type="NCBI Taxonomy" id="36874"/>
    <lineage>
        <taxon>Bacteria</taxon>
        <taxon>Pseudomonadati</taxon>
        <taxon>Bacteroidota</taxon>
        <taxon>Bacteroidia</taxon>
        <taxon>Bacteroidales</taxon>
        <taxon>Porphyromonadaceae</taxon>
        <taxon>Porphyromonas</taxon>
    </lineage>
</organism>
<dbReference type="NCBIfam" id="TIGR02937">
    <property type="entry name" value="sigma70-ECF"/>
    <property type="match status" value="1"/>
</dbReference>
<name>A0A1T4M7R0_PORCN</name>
<keyword evidence="2" id="KW-0805">Transcription regulation</keyword>
<feature type="domain" description="RNA polymerase sigma-70 region 2" evidence="5">
    <location>
        <begin position="35"/>
        <end position="100"/>
    </location>
</feature>
<dbReference type="SUPFAM" id="SSF88946">
    <property type="entry name" value="Sigma2 domain of RNA polymerase sigma factors"/>
    <property type="match status" value="1"/>
</dbReference>
<feature type="domain" description="RNA polymerase sigma factor 70 region 4 type 2" evidence="6">
    <location>
        <begin position="133"/>
        <end position="184"/>
    </location>
</feature>
<proteinExistence type="inferred from homology"/>
<dbReference type="InterPro" id="IPR013324">
    <property type="entry name" value="RNA_pol_sigma_r3/r4-like"/>
</dbReference>
<dbReference type="InterPro" id="IPR014284">
    <property type="entry name" value="RNA_pol_sigma-70_dom"/>
</dbReference>
<sequence>MMRRDKNILLQDLSDEELLPYLTQPSTAEEAFGVLVDRYSRPLYVVIRRIVFSHDNADDVLQNTLIKVWKNIAQFQGKSKLSTWMYSIATNEAISYIRQDNAARKFPITTDTYDLTQTLMSDPYFDGDEAEAELLCAIDKLPEKQKITFQMRYFEELSYSDIAEITGTSIGALKANYHHALNKLKQYLDVEDADD</sequence>
<keyword evidence="4" id="KW-0804">Transcription</keyword>
<evidence type="ECO:0000256" key="3">
    <source>
        <dbReference type="ARBA" id="ARBA00023082"/>
    </source>
</evidence>
<reference evidence="7 8" key="1">
    <citation type="submission" date="2017-02" db="EMBL/GenBank/DDBJ databases">
        <authorList>
            <person name="Peterson S.W."/>
        </authorList>
    </citation>
    <scope>NUCLEOTIDE SEQUENCE [LARGE SCALE GENOMIC DNA]</scope>
    <source>
        <strain evidence="7 8">ATCC 700135</strain>
    </source>
</reference>
<dbReference type="Gene3D" id="1.10.1740.10">
    <property type="match status" value="1"/>
</dbReference>
<dbReference type="InterPro" id="IPR036388">
    <property type="entry name" value="WH-like_DNA-bd_sf"/>
</dbReference>